<gene>
    <name evidence="1" type="ORF">JOQ06_004871</name>
</gene>
<dbReference type="Proteomes" id="UP001219934">
    <property type="component" value="Unassembled WGS sequence"/>
</dbReference>
<name>A0AAD6AS52_9TELE</name>
<reference evidence="1" key="1">
    <citation type="submission" date="2022-11" db="EMBL/GenBank/DDBJ databases">
        <title>Chromosome-level genome of Pogonophryne albipinna.</title>
        <authorList>
            <person name="Jo E."/>
        </authorList>
    </citation>
    <scope>NUCLEOTIDE SEQUENCE</scope>
    <source>
        <strain evidence="1">SGF0006</strain>
        <tissue evidence="1">Muscle</tissue>
    </source>
</reference>
<dbReference type="AlphaFoldDB" id="A0AAD6AS52"/>
<keyword evidence="2" id="KW-1185">Reference proteome</keyword>
<evidence type="ECO:0000313" key="2">
    <source>
        <dbReference type="Proteomes" id="UP001219934"/>
    </source>
</evidence>
<accession>A0AAD6AS52</accession>
<protein>
    <submittedName>
        <fullName evidence="1">Uncharacterized protein</fullName>
    </submittedName>
</protein>
<evidence type="ECO:0000313" key="1">
    <source>
        <dbReference type="EMBL" id="KAJ4929260.1"/>
    </source>
</evidence>
<proteinExistence type="predicted"/>
<sequence>MIAACSDEQILRLTHAPESPLSWQWNREVFLWDGGSGLQPWPCAGSPYPIQLGFVIGSPGLKDTVHHLTRLNACKMSNQRCVWSLQRLARPPSCRRLRGTPETLLMISEQISVSPHMRSLSQDSLLLGETGRDTGAHHTSNSFNIPSIVSAADCDITPDPEPARYGS</sequence>
<comment type="caution">
    <text evidence="1">The sequence shown here is derived from an EMBL/GenBank/DDBJ whole genome shotgun (WGS) entry which is preliminary data.</text>
</comment>
<organism evidence="1 2">
    <name type="scientific">Pogonophryne albipinna</name>
    <dbReference type="NCBI Taxonomy" id="1090488"/>
    <lineage>
        <taxon>Eukaryota</taxon>
        <taxon>Metazoa</taxon>
        <taxon>Chordata</taxon>
        <taxon>Craniata</taxon>
        <taxon>Vertebrata</taxon>
        <taxon>Euteleostomi</taxon>
        <taxon>Actinopterygii</taxon>
        <taxon>Neopterygii</taxon>
        <taxon>Teleostei</taxon>
        <taxon>Neoteleostei</taxon>
        <taxon>Acanthomorphata</taxon>
        <taxon>Eupercaria</taxon>
        <taxon>Perciformes</taxon>
        <taxon>Notothenioidei</taxon>
        <taxon>Pogonophryne</taxon>
    </lineage>
</organism>
<dbReference type="EMBL" id="JAPTMU010000017">
    <property type="protein sequence ID" value="KAJ4929260.1"/>
    <property type="molecule type" value="Genomic_DNA"/>
</dbReference>